<dbReference type="GO" id="GO:0004519">
    <property type="term" value="F:endonuclease activity"/>
    <property type="evidence" value="ECO:0007669"/>
    <property type="project" value="InterPro"/>
</dbReference>
<dbReference type="AlphaFoldDB" id="A0A6C0AHT5"/>
<dbReference type="SMART" id="SM00507">
    <property type="entry name" value="HNHc"/>
    <property type="match status" value="1"/>
</dbReference>
<feature type="domain" description="HNH nuclease" evidence="2">
    <location>
        <begin position="50"/>
        <end position="107"/>
    </location>
</feature>
<dbReference type="Pfam" id="PF01844">
    <property type="entry name" value="HNH"/>
    <property type="match status" value="1"/>
</dbReference>
<dbReference type="EMBL" id="MN740642">
    <property type="protein sequence ID" value="QHS79354.1"/>
    <property type="molecule type" value="Genomic_DNA"/>
</dbReference>
<dbReference type="GO" id="GO:0003676">
    <property type="term" value="F:nucleic acid binding"/>
    <property type="evidence" value="ECO:0007669"/>
    <property type="project" value="InterPro"/>
</dbReference>
<evidence type="ECO:0000256" key="1">
    <source>
        <dbReference type="SAM" id="MobiDB-lite"/>
    </source>
</evidence>
<dbReference type="InterPro" id="IPR002711">
    <property type="entry name" value="HNH"/>
</dbReference>
<name>A0A6C0AHT5_9ZZZZ</name>
<feature type="region of interest" description="Disordered" evidence="1">
    <location>
        <begin position="1"/>
        <end position="38"/>
    </location>
</feature>
<reference evidence="3" key="1">
    <citation type="journal article" date="2020" name="Nature">
        <title>Giant virus diversity and host interactions through global metagenomics.</title>
        <authorList>
            <person name="Schulz F."/>
            <person name="Roux S."/>
            <person name="Paez-Espino D."/>
            <person name="Jungbluth S."/>
            <person name="Walsh D.A."/>
            <person name="Denef V.J."/>
            <person name="McMahon K.D."/>
            <person name="Konstantinidis K.T."/>
            <person name="Eloe-Fadrosh E.A."/>
            <person name="Kyrpides N.C."/>
            <person name="Woyke T."/>
        </authorList>
    </citation>
    <scope>NUCLEOTIDE SEQUENCE</scope>
    <source>
        <strain evidence="3">GVMAG-S-1035237-23</strain>
    </source>
</reference>
<sequence>MTKYVSKKNNVRTKTSTKKPRAKRFRVKSMPSKDKNGKRINLPPRMRDASWKRINGNADVATCSCCETTLISRVKKNGWNAAHIISVKRGGRHEVKNLLPTCRSCNKGMGEEYYYDYKEREFPETVDAEQLWLNHERLRLQLEARKLGVWLNI</sequence>
<organism evidence="3">
    <name type="scientific">viral metagenome</name>
    <dbReference type="NCBI Taxonomy" id="1070528"/>
    <lineage>
        <taxon>unclassified sequences</taxon>
        <taxon>metagenomes</taxon>
        <taxon>organismal metagenomes</taxon>
    </lineage>
</organism>
<evidence type="ECO:0000259" key="2">
    <source>
        <dbReference type="SMART" id="SM00507"/>
    </source>
</evidence>
<protein>
    <recommendedName>
        <fullName evidence="2">HNH nuclease domain-containing protein</fullName>
    </recommendedName>
</protein>
<feature type="compositionally biased region" description="Basic residues" evidence="1">
    <location>
        <begin position="1"/>
        <end position="27"/>
    </location>
</feature>
<dbReference type="Gene3D" id="1.10.30.50">
    <property type="match status" value="1"/>
</dbReference>
<dbReference type="GO" id="GO:0008270">
    <property type="term" value="F:zinc ion binding"/>
    <property type="evidence" value="ECO:0007669"/>
    <property type="project" value="InterPro"/>
</dbReference>
<dbReference type="InterPro" id="IPR003615">
    <property type="entry name" value="HNH_nuc"/>
</dbReference>
<dbReference type="CDD" id="cd00085">
    <property type="entry name" value="HNHc"/>
    <property type="match status" value="1"/>
</dbReference>
<accession>A0A6C0AHT5</accession>
<evidence type="ECO:0000313" key="3">
    <source>
        <dbReference type="EMBL" id="QHS79354.1"/>
    </source>
</evidence>
<proteinExistence type="predicted"/>